<organism evidence="2">
    <name type="scientific">viral metagenome</name>
    <dbReference type="NCBI Taxonomy" id="1070528"/>
    <lineage>
        <taxon>unclassified sequences</taxon>
        <taxon>metagenomes</taxon>
        <taxon>organismal metagenomes</taxon>
    </lineage>
</organism>
<dbReference type="EMBL" id="MN739483">
    <property type="protein sequence ID" value="QHT07569.1"/>
    <property type="molecule type" value="Genomic_DNA"/>
</dbReference>
<dbReference type="SUPFAM" id="SSF46565">
    <property type="entry name" value="Chaperone J-domain"/>
    <property type="match status" value="1"/>
</dbReference>
<dbReference type="InterPro" id="IPR008971">
    <property type="entry name" value="HSP40/DnaJ_pept-bd"/>
</dbReference>
<protein>
    <recommendedName>
        <fullName evidence="1">J domain-containing protein</fullName>
    </recommendedName>
</protein>
<feature type="domain" description="J" evidence="1">
    <location>
        <begin position="26"/>
        <end position="90"/>
    </location>
</feature>
<dbReference type="SUPFAM" id="SSF49493">
    <property type="entry name" value="HSP40/DnaJ peptide-binding domain"/>
    <property type="match status" value="2"/>
</dbReference>
<dbReference type="GO" id="GO:0051082">
    <property type="term" value="F:unfolded protein binding"/>
    <property type="evidence" value="ECO:0007669"/>
    <property type="project" value="InterPro"/>
</dbReference>
<dbReference type="InterPro" id="IPR002939">
    <property type="entry name" value="DnaJ_C"/>
</dbReference>
<proteinExistence type="predicted"/>
<dbReference type="PANTHER" id="PTHR43888">
    <property type="entry name" value="DNAJ-LIKE-2, ISOFORM A-RELATED"/>
    <property type="match status" value="1"/>
</dbReference>
<dbReference type="GO" id="GO:0006457">
    <property type="term" value="P:protein folding"/>
    <property type="evidence" value="ECO:0007669"/>
    <property type="project" value="InterPro"/>
</dbReference>
<evidence type="ECO:0000313" key="2">
    <source>
        <dbReference type="EMBL" id="QHT07569.1"/>
    </source>
</evidence>
<evidence type="ECO:0000259" key="1">
    <source>
        <dbReference type="PROSITE" id="PS50076"/>
    </source>
</evidence>
<name>A0A6C0CV37_9ZZZZ</name>
<accession>A0A6C0CV37</accession>
<reference evidence="2" key="1">
    <citation type="journal article" date="2020" name="Nature">
        <title>Giant virus diversity and host interactions through global metagenomics.</title>
        <authorList>
            <person name="Schulz F."/>
            <person name="Roux S."/>
            <person name="Paez-Espino D."/>
            <person name="Jungbluth S."/>
            <person name="Walsh D.A."/>
            <person name="Denef V.J."/>
            <person name="McMahon K.D."/>
            <person name="Konstantinidis K.T."/>
            <person name="Eloe-Fadrosh E.A."/>
            <person name="Kyrpides N.C."/>
            <person name="Woyke T."/>
        </authorList>
    </citation>
    <scope>NUCLEOTIDE SEQUENCE</scope>
    <source>
        <strain evidence="2">GVMAG-M-3300021964-36</strain>
    </source>
</reference>
<dbReference type="Pfam" id="PF00226">
    <property type="entry name" value="DnaJ"/>
    <property type="match status" value="1"/>
</dbReference>
<dbReference type="Pfam" id="PF01556">
    <property type="entry name" value="DnaJ_C"/>
    <property type="match status" value="1"/>
</dbReference>
<dbReference type="PROSITE" id="PS50076">
    <property type="entry name" value="DNAJ_2"/>
    <property type="match status" value="1"/>
</dbReference>
<dbReference type="Gene3D" id="2.60.260.20">
    <property type="entry name" value="Urease metallochaperone UreE, N-terminal domain"/>
    <property type="match status" value="1"/>
</dbReference>
<dbReference type="InterPro" id="IPR044713">
    <property type="entry name" value="DNJA1/2-like"/>
</dbReference>
<dbReference type="GO" id="GO:0030544">
    <property type="term" value="F:Hsp70 protein binding"/>
    <property type="evidence" value="ECO:0007669"/>
    <property type="project" value="InterPro"/>
</dbReference>
<dbReference type="Gene3D" id="1.10.287.110">
    <property type="entry name" value="DnaJ domain"/>
    <property type="match status" value="1"/>
</dbReference>
<dbReference type="InterPro" id="IPR001623">
    <property type="entry name" value="DnaJ_domain"/>
</dbReference>
<dbReference type="CDD" id="cd06257">
    <property type="entry name" value="DnaJ"/>
    <property type="match status" value="1"/>
</dbReference>
<dbReference type="SMART" id="SM00271">
    <property type="entry name" value="DnaJ"/>
    <property type="match status" value="1"/>
</dbReference>
<dbReference type="InterPro" id="IPR036869">
    <property type="entry name" value="J_dom_sf"/>
</dbReference>
<dbReference type="AlphaFoldDB" id="A0A6C0CV37"/>
<sequence length="304" mass="35675">MDFYKNGLNEALVLLHIVCMYLSKIKAFQLLDLDPSKNYSNEEIKRAYKKKALECHPDKNNGNSDEFIKVKFAFEVLTSDTITPNYELIWKRVLNTLSEFMMKMILNYKNNLSNEFTDNFHDASDGSNTDIHIHLNVTLKELYFENGKKMKVKYKREDGEMDVHIVFLSFWDYSTQYVFEHKGDWNVFDGVYGNLIVYLDIKDCGPYVINSYIDKYDLIRTMSISISDYYLGIDTMIDHFHEEVPIQFNPLEDNVCSCIIKNKGLRKGNDSRGDLYIIFDIDLKHHNPDTIKNINLRDIFPTLV</sequence>